<feature type="compositionally biased region" description="Gly residues" evidence="9">
    <location>
        <begin position="376"/>
        <end position="402"/>
    </location>
</feature>
<reference evidence="11" key="1">
    <citation type="journal article" date="2023" name="Nat. Microbiol.">
        <title>Babesia duncani multi-omics identifies virulence factors and drug targets.</title>
        <authorList>
            <person name="Singh P."/>
            <person name="Lonardi S."/>
            <person name="Liang Q."/>
            <person name="Vydyam P."/>
            <person name="Khabirova E."/>
            <person name="Fang T."/>
            <person name="Gihaz S."/>
            <person name="Thekkiniath J."/>
            <person name="Munshi M."/>
            <person name="Abel S."/>
            <person name="Ciampossin L."/>
            <person name="Batugedara G."/>
            <person name="Gupta M."/>
            <person name="Lu X.M."/>
            <person name="Lenz T."/>
            <person name="Chakravarty S."/>
            <person name="Cornillot E."/>
            <person name="Hu Y."/>
            <person name="Ma W."/>
            <person name="Gonzalez L.M."/>
            <person name="Sanchez S."/>
            <person name="Estrada K."/>
            <person name="Sanchez-Flores A."/>
            <person name="Montero E."/>
            <person name="Harb O.S."/>
            <person name="Le Roch K.G."/>
            <person name="Mamoun C.B."/>
        </authorList>
    </citation>
    <scope>NUCLEOTIDE SEQUENCE</scope>
    <source>
        <strain evidence="11">WA1</strain>
    </source>
</reference>
<dbReference type="GO" id="GO:0034398">
    <property type="term" value="P:telomere tethering at nuclear periphery"/>
    <property type="evidence" value="ECO:0007669"/>
    <property type="project" value="TreeGrafter"/>
</dbReference>
<evidence type="ECO:0000256" key="3">
    <source>
        <dbReference type="ARBA" id="ARBA00022448"/>
    </source>
</evidence>
<evidence type="ECO:0000256" key="2">
    <source>
        <dbReference type="ARBA" id="ARBA00008926"/>
    </source>
</evidence>
<feature type="region of interest" description="Disordered" evidence="9">
    <location>
        <begin position="644"/>
        <end position="672"/>
    </location>
</feature>
<keyword evidence="8" id="KW-0539">Nucleus</keyword>
<protein>
    <submittedName>
        <fullName evidence="11">Bifunctional Nuclear pore complex protein NUP98-NUP96/Nuclear pore complex protein Nup98-Nup96-like</fullName>
    </submittedName>
</protein>
<dbReference type="InterPro" id="IPR036903">
    <property type="entry name" value="Nup98_auto-Pept-S59_dom_sf"/>
</dbReference>
<feature type="region of interest" description="Disordered" evidence="9">
    <location>
        <begin position="1"/>
        <end position="81"/>
    </location>
</feature>
<dbReference type="RefSeq" id="XP_067803265.1">
    <property type="nucleotide sequence ID" value="XM_067946701.1"/>
</dbReference>
<evidence type="ECO:0000256" key="4">
    <source>
        <dbReference type="ARBA" id="ARBA00022816"/>
    </source>
</evidence>
<comment type="similarity">
    <text evidence="2">Belongs to the nucleoporin GLFG family.</text>
</comment>
<comment type="caution">
    <text evidence="11">The sequence shown here is derived from an EMBL/GenBank/DDBJ whole genome shotgun (WGS) entry which is preliminary data.</text>
</comment>
<feature type="compositionally biased region" description="Polar residues" evidence="9">
    <location>
        <begin position="179"/>
        <end position="205"/>
    </location>
</feature>
<dbReference type="PROSITE" id="PS51434">
    <property type="entry name" value="NUP_C"/>
    <property type="match status" value="1"/>
</dbReference>
<feature type="compositionally biased region" description="Gly residues" evidence="9">
    <location>
        <begin position="353"/>
        <end position="368"/>
    </location>
</feature>
<dbReference type="Proteomes" id="UP001214638">
    <property type="component" value="Unassembled WGS sequence"/>
</dbReference>
<feature type="compositionally biased region" description="Low complexity" evidence="9">
    <location>
        <begin position="313"/>
        <end position="322"/>
    </location>
</feature>
<organism evidence="11 12">
    <name type="scientific">Babesia duncani</name>
    <dbReference type="NCBI Taxonomy" id="323732"/>
    <lineage>
        <taxon>Eukaryota</taxon>
        <taxon>Sar</taxon>
        <taxon>Alveolata</taxon>
        <taxon>Apicomplexa</taxon>
        <taxon>Aconoidasida</taxon>
        <taxon>Piroplasmida</taxon>
        <taxon>Babesiidae</taxon>
        <taxon>Babesia</taxon>
    </lineage>
</organism>
<dbReference type="GO" id="GO:0006606">
    <property type="term" value="P:protein import into nucleus"/>
    <property type="evidence" value="ECO:0007669"/>
    <property type="project" value="TreeGrafter"/>
</dbReference>
<dbReference type="GeneID" id="94335967"/>
<sequence>MGSSFNTLNNNPVQGSSVFGSFGNTSTQPQNMNQSTGFGNTQSSLFGQQNTQMSTPSFGFSSGSSTFGQPAQQSLPGQGGLFSSSIQSGSSLFGSGMSSGGSNIFGSNQSSGFGSSNTSNSLWGSSSAGTITGNETAQVQSTSDGCDLANVANGKSQYSQDEFRWEYYKRNDPALAGNSALQGQQNTFGSTQTGGLFGSTQQTNPQSPFGSSSFSSGGGFGSQQNTGGGLFGSSQPASTGLFGSSSTNTSGGGLFGSSQMATTSGGFVSQPNTGGLFGSSQQTTGSGLFGSSSGFGSSTTPQSTSGTLGSGLFGSTQSQNTFGGSGGGLFGSSTTPTNTSGGGLFGSNTGTATAGGFGSQQNTGGGLFGSNTGTTSAGGFGSQQNTGGGLFGTQPTSGGGLFGSTQQPTTGSGLFGSTNTNLSSGGGLFGSTSGNTTTTTTGGFAAPQPSQGTGLFGSSTFGSATTPQTTATTLGAGGSSLFGAPTGTSGTSTATGLFGSTTMPTTTGTGLFGSTNTGTTGTFGSTQPQTSGNSLFGSTGFLNTGTSSAMGTGLGSSSTGLFGTTNTASTSFGFGSTTNALNNNKSSGLSFGNYGMTNTQQQFSPDTSFILKWDFNAPTPGLKSFWSNQSDLPQEAKDYLNKLNSGSNTRVETSQNQNSESSRITSNVNNAPTDRFGLRKALRSMGVHIPNYSMLRNPREEEKEFDMYKRDSPRQEIDNALSKHYSSSTKLVQQHNAEEIFLPLHNGNMNLESFRSSSSENPVADNGDSTPSFNNTGQSLLVANDSFERRDPHIYNLVEGDVALDALYKHVEPTDVDNTNEEIPEPKEDKDEKGAKEFDKGENGCAPILTRASYTTRPTMSSLLQMDSKQLSNVMDFQIIREGFGDILWPGYTDVRNLNLDEIVDISYRKITLYSNTTTAIHEVGRGLNKTAIVTLYNCYQPDEANENYISRQVAHVNKLKDYTISLGCKFISANFKTGHWMFEVPYFIKNVENRQESGAIGYMDP</sequence>
<feature type="domain" description="Peptidase S59" evidence="10">
    <location>
        <begin position="851"/>
        <end position="988"/>
    </location>
</feature>
<evidence type="ECO:0000256" key="6">
    <source>
        <dbReference type="ARBA" id="ARBA00023010"/>
    </source>
</evidence>
<dbReference type="SUPFAM" id="SSF82215">
    <property type="entry name" value="C-terminal autoproteolytic domain of nucleoporin nup98"/>
    <property type="match status" value="1"/>
</dbReference>
<keyword evidence="3" id="KW-0813">Transport</keyword>
<dbReference type="InterPro" id="IPR025574">
    <property type="entry name" value="Nucleoporin_FG_rpt"/>
</dbReference>
<proteinExistence type="inferred from homology"/>
<evidence type="ECO:0000256" key="8">
    <source>
        <dbReference type="ARBA" id="ARBA00023242"/>
    </source>
</evidence>
<keyword evidence="4" id="KW-0509">mRNA transport</keyword>
<feature type="compositionally biased region" description="Low complexity" evidence="9">
    <location>
        <begin position="206"/>
        <end position="215"/>
    </location>
</feature>
<accession>A0AAD9PL75</accession>
<dbReference type="InterPro" id="IPR007230">
    <property type="entry name" value="Nup98_auto-Pept-S59_dom"/>
</dbReference>
<dbReference type="GO" id="GO:0000973">
    <property type="term" value="P:post-transcriptional tethering of RNA polymerase II gene DNA at nuclear periphery"/>
    <property type="evidence" value="ECO:0007669"/>
    <property type="project" value="TreeGrafter"/>
</dbReference>
<dbReference type="KEGG" id="bdw:94335967"/>
<dbReference type="PANTHER" id="PTHR23198">
    <property type="entry name" value="NUCLEOPORIN"/>
    <property type="match status" value="1"/>
</dbReference>
<feature type="compositionally biased region" description="Gly residues" evidence="9">
    <location>
        <begin position="216"/>
        <end position="231"/>
    </location>
</feature>
<dbReference type="GO" id="GO:0051028">
    <property type="term" value="P:mRNA transport"/>
    <property type="evidence" value="ECO:0007669"/>
    <property type="project" value="UniProtKB-KW"/>
</dbReference>
<feature type="compositionally biased region" description="Low complexity" evidence="9">
    <location>
        <begin position="278"/>
        <end position="307"/>
    </location>
</feature>
<dbReference type="Pfam" id="PF04096">
    <property type="entry name" value="Nucleoporin2"/>
    <property type="match status" value="1"/>
</dbReference>
<dbReference type="PANTHER" id="PTHR23198:SF6">
    <property type="entry name" value="NUCLEAR PORE COMPLEX PROTEIN NUP98-NUP96"/>
    <property type="match status" value="1"/>
</dbReference>
<feature type="compositionally biased region" description="Low complexity" evidence="9">
    <location>
        <begin position="430"/>
        <end position="474"/>
    </location>
</feature>
<keyword evidence="7" id="KW-0906">Nuclear pore complex</keyword>
<evidence type="ECO:0000256" key="5">
    <source>
        <dbReference type="ARBA" id="ARBA00022927"/>
    </source>
</evidence>
<evidence type="ECO:0000259" key="10">
    <source>
        <dbReference type="PROSITE" id="PS51434"/>
    </source>
</evidence>
<name>A0AAD9PL75_9APIC</name>
<evidence type="ECO:0000256" key="9">
    <source>
        <dbReference type="SAM" id="MobiDB-lite"/>
    </source>
</evidence>
<dbReference type="AlphaFoldDB" id="A0AAD9PL75"/>
<feature type="region of interest" description="Disordered" evidence="9">
    <location>
        <begin position="176"/>
        <end position="245"/>
    </location>
</feature>
<dbReference type="GO" id="GO:0008139">
    <property type="term" value="F:nuclear localization sequence binding"/>
    <property type="evidence" value="ECO:0007669"/>
    <property type="project" value="TreeGrafter"/>
</dbReference>
<keyword evidence="6" id="KW-0811">Translocation</keyword>
<comment type="subcellular location">
    <subcellularLocation>
        <location evidence="1">Nucleus</location>
        <location evidence="1">Nuclear pore complex</location>
    </subcellularLocation>
</comment>
<dbReference type="Gene3D" id="3.30.1610.10">
    <property type="entry name" value="Peptidase S59, nucleoporin"/>
    <property type="match status" value="1"/>
</dbReference>
<gene>
    <name evidence="11" type="ORF">BdWA1_001669</name>
</gene>
<dbReference type="InterPro" id="IPR037665">
    <property type="entry name" value="Nucleoporin_S59-like"/>
</dbReference>
<evidence type="ECO:0000313" key="11">
    <source>
        <dbReference type="EMBL" id="KAK2196423.1"/>
    </source>
</evidence>
<evidence type="ECO:0000256" key="1">
    <source>
        <dbReference type="ARBA" id="ARBA00004567"/>
    </source>
</evidence>
<feature type="compositionally biased region" description="Polar residues" evidence="9">
    <location>
        <begin position="1"/>
        <end position="53"/>
    </location>
</feature>
<dbReference type="Pfam" id="PF13634">
    <property type="entry name" value="Nucleoporin_FG"/>
    <property type="match status" value="4"/>
</dbReference>
<feature type="compositionally biased region" description="Low complexity" evidence="9">
    <location>
        <begin position="482"/>
        <end position="532"/>
    </location>
</feature>
<keyword evidence="5" id="KW-0653">Protein transport</keyword>
<dbReference type="GO" id="GO:0044614">
    <property type="term" value="C:nuclear pore cytoplasmic filaments"/>
    <property type="evidence" value="ECO:0007669"/>
    <property type="project" value="TreeGrafter"/>
</dbReference>
<dbReference type="GO" id="GO:0017056">
    <property type="term" value="F:structural constituent of nuclear pore"/>
    <property type="evidence" value="ECO:0007669"/>
    <property type="project" value="InterPro"/>
</dbReference>
<keyword evidence="12" id="KW-1185">Reference proteome</keyword>
<evidence type="ECO:0000313" key="12">
    <source>
        <dbReference type="Proteomes" id="UP001214638"/>
    </source>
</evidence>
<feature type="compositionally biased region" description="Basic and acidic residues" evidence="9">
    <location>
        <begin position="824"/>
        <end position="842"/>
    </location>
</feature>
<dbReference type="EMBL" id="JALLKP010000002">
    <property type="protein sequence ID" value="KAK2196423.1"/>
    <property type="molecule type" value="Genomic_DNA"/>
</dbReference>
<feature type="region of interest" description="Disordered" evidence="9">
    <location>
        <begin position="265"/>
        <end position="536"/>
    </location>
</feature>
<dbReference type="GO" id="GO:0003723">
    <property type="term" value="F:RNA binding"/>
    <property type="evidence" value="ECO:0007669"/>
    <property type="project" value="TreeGrafter"/>
</dbReference>
<feature type="compositionally biased region" description="Polar residues" evidence="9">
    <location>
        <begin position="403"/>
        <end position="412"/>
    </location>
</feature>
<evidence type="ECO:0000256" key="7">
    <source>
        <dbReference type="ARBA" id="ARBA00023132"/>
    </source>
</evidence>
<feature type="region of interest" description="Disordered" evidence="9">
    <location>
        <begin position="752"/>
        <end position="776"/>
    </location>
</feature>
<dbReference type="GO" id="GO:0006405">
    <property type="term" value="P:RNA export from nucleus"/>
    <property type="evidence" value="ECO:0007669"/>
    <property type="project" value="TreeGrafter"/>
</dbReference>
<feature type="region of interest" description="Disordered" evidence="9">
    <location>
        <begin position="816"/>
        <end position="842"/>
    </location>
</feature>
<feature type="compositionally biased region" description="Low complexity" evidence="9">
    <location>
        <begin position="54"/>
        <end position="68"/>
    </location>
</feature>